<dbReference type="SUPFAM" id="SSF50685">
    <property type="entry name" value="Barwin-like endoglucanases"/>
    <property type="match status" value="1"/>
</dbReference>
<feature type="region of interest" description="Disordered" evidence="4">
    <location>
        <begin position="398"/>
        <end position="473"/>
    </location>
</feature>
<dbReference type="Gene3D" id="2.60.40.760">
    <property type="entry name" value="Expansin, cellulose-binding-like domain"/>
    <property type="match status" value="1"/>
</dbReference>
<proteinExistence type="inferred from homology"/>
<feature type="compositionally biased region" description="Low complexity" evidence="4">
    <location>
        <begin position="398"/>
        <end position="409"/>
    </location>
</feature>
<feature type="chain" id="PRO_5003041678" evidence="5">
    <location>
        <begin position="30"/>
        <end position="493"/>
    </location>
</feature>
<dbReference type="Gene3D" id="2.40.40.10">
    <property type="entry name" value="RlpA-like domain"/>
    <property type="match status" value="1"/>
</dbReference>
<accession>D3AW65</accession>
<evidence type="ECO:0000256" key="3">
    <source>
        <dbReference type="ARBA" id="ARBA00023157"/>
    </source>
</evidence>
<reference evidence="6 7" key="1">
    <citation type="journal article" date="2011" name="Genome Res.">
        <title>Phylogeny-wide analysis of social amoeba genomes highlights ancient origins for complex intercellular communication.</title>
        <authorList>
            <person name="Heidel A.J."/>
            <person name="Lawal H.M."/>
            <person name="Felder M."/>
            <person name="Schilde C."/>
            <person name="Helps N.R."/>
            <person name="Tunggal B."/>
            <person name="Rivero F."/>
            <person name="John U."/>
            <person name="Schleicher M."/>
            <person name="Eichinger L."/>
            <person name="Platzer M."/>
            <person name="Noegel A.A."/>
            <person name="Schaap P."/>
            <person name="Gloeckner G."/>
        </authorList>
    </citation>
    <scope>NUCLEOTIDE SEQUENCE [LARGE SCALE GENOMIC DNA]</scope>
    <source>
        <strain evidence="7">ATCC 26659 / Pp 5 / PN500</strain>
    </source>
</reference>
<dbReference type="Proteomes" id="UP000001396">
    <property type="component" value="Unassembled WGS sequence"/>
</dbReference>
<comment type="similarity">
    <text evidence="1">Belongs to the expansin family. Expansin A subfamily.</text>
</comment>
<name>D3AW65_HETP5</name>
<dbReference type="CDD" id="cd22271">
    <property type="entry name" value="DPBB_EXP_N-like"/>
    <property type="match status" value="1"/>
</dbReference>
<evidence type="ECO:0000256" key="2">
    <source>
        <dbReference type="ARBA" id="ARBA00022729"/>
    </source>
</evidence>
<dbReference type="GeneID" id="31355871"/>
<keyword evidence="3" id="KW-1015">Disulfide bond</keyword>
<sequence>MINMLYRNSKMRIFYSLLLFTTLLVIVKSQNGLSPCGEGSAIWNSDYSGWTDGRGLCGLPTPPSGVVVAGVNRNYFTMTSGSGLCGTCFKLTGPAGSVIAQAVDVCDATALCTQTDHAHFILSPADYNVISGNSTATLYNVGYQMITCPNEGDITVTPKPDGSGSYSYYFSLTLSGFSVPIKSVEVTVGGTSGAYQQLKYQSSLWVFNKNSIAFTFPGKVRVTSQTGQQIVYSMTNGAAKMIPNFDQAPLYADCGTPVAPQYIYQDSLAQGWTDASWDFVEKNYNDNSAASGSNIAIGLSAYGGLKIQSLTSFSTANLATLEFSAKANVSNSQILIFLHKGANFNVTVGTEWANYNVTLASLSAAATETAIAFQNFQGSSLLLMVDNIKWGYSSNVSTSTSTSGTGLVTMPPVTKPPSTTASGSATTTSVVTTASTTAQVTTTRGPSGTTAGGDGSSVSDSENTGGDKHVDSSSSTKLTISTITLLLISIILF</sequence>
<comment type="caution">
    <text evidence="6">The sequence shown here is derived from an EMBL/GenBank/DDBJ whole genome shotgun (WGS) entry which is preliminary data.</text>
</comment>
<evidence type="ECO:0000313" key="7">
    <source>
        <dbReference type="Proteomes" id="UP000001396"/>
    </source>
</evidence>
<dbReference type="InterPro" id="IPR051477">
    <property type="entry name" value="Expansin_CellWall"/>
</dbReference>
<evidence type="ECO:0000256" key="4">
    <source>
        <dbReference type="SAM" id="MobiDB-lite"/>
    </source>
</evidence>
<dbReference type="EMBL" id="ADBJ01000002">
    <property type="protein sequence ID" value="EFA86538.1"/>
    <property type="molecule type" value="Genomic_DNA"/>
</dbReference>
<dbReference type="InterPro" id="IPR036749">
    <property type="entry name" value="Expansin_CBD_sf"/>
</dbReference>
<dbReference type="InParanoid" id="D3AW65"/>
<dbReference type="Gene3D" id="2.60.120.430">
    <property type="entry name" value="Galactose-binding lectin"/>
    <property type="match status" value="1"/>
</dbReference>
<dbReference type="InterPro" id="IPR036908">
    <property type="entry name" value="RlpA-like_sf"/>
</dbReference>
<gene>
    <name evidence="6" type="primary">expl9</name>
    <name evidence="6" type="ORF">PPL_00337</name>
</gene>
<feature type="signal peptide" evidence="5">
    <location>
        <begin position="1"/>
        <end position="29"/>
    </location>
</feature>
<dbReference type="RefSeq" id="XP_020438643.1">
    <property type="nucleotide sequence ID" value="XM_020571369.1"/>
</dbReference>
<keyword evidence="2 5" id="KW-0732">Signal</keyword>
<dbReference type="OMA" id="TEWANYN"/>
<organism evidence="6 7">
    <name type="scientific">Heterostelium pallidum (strain ATCC 26659 / Pp 5 / PN500)</name>
    <name type="common">Cellular slime mold</name>
    <name type="synonym">Polysphondylium pallidum</name>
    <dbReference type="NCBI Taxonomy" id="670386"/>
    <lineage>
        <taxon>Eukaryota</taxon>
        <taxon>Amoebozoa</taxon>
        <taxon>Evosea</taxon>
        <taxon>Eumycetozoa</taxon>
        <taxon>Dictyostelia</taxon>
        <taxon>Acytosteliales</taxon>
        <taxon>Acytosteliaceae</taxon>
        <taxon>Heterostelium</taxon>
    </lineage>
</organism>
<evidence type="ECO:0000256" key="1">
    <source>
        <dbReference type="ARBA" id="ARBA00005392"/>
    </source>
</evidence>
<dbReference type="PANTHER" id="PTHR31836:SF21">
    <property type="entry name" value="EXPANSIN-LIKE PROTEIN 7"/>
    <property type="match status" value="1"/>
</dbReference>
<dbReference type="InterPro" id="IPR008979">
    <property type="entry name" value="Galactose-bd-like_sf"/>
</dbReference>
<dbReference type="AlphaFoldDB" id="D3AW65"/>
<evidence type="ECO:0000313" key="6">
    <source>
        <dbReference type="EMBL" id="EFA86538.1"/>
    </source>
</evidence>
<protein>
    <submittedName>
        <fullName evidence="6">Expansin-like protein</fullName>
    </submittedName>
</protein>
<dbReference type="FunCoup" id="D3AW65">
    <property type="interactions" value="906"/>
</dbReference>
<dbReference type="SUPFAM" id="SSF49785">
    <property type="entry name" value="Galactose-binding domain-like"/>
    <property type="match status" value="1"/>
</dbReference>
<keyword evidence="7" id="KW-1185">Reference proteome</keyword>
<feature type="compositionally biased region" description="Low complexity" evidence="4">
    <location>
        <begin position="418"/>
        <end position="443"/>
    </location>
</feature>
<evidence type="ECO:0000256" key="5">
    <source>
        <dbReference type="SAM" id="SignalP"/>
    </source>
</evidence>
<dbReference type="PANTHER" id="PTHR31836">
    <property type="match status" value="1"/>
</dbReference>